<feature type="domain" description="Pyridoxamine 5'-phosphate oxidase N-terminal" evidence="1">
    <location>
        <begin position="8"/>
        <end position="132"/>
    </location>
</feature>
<comment type="caution">
    <text evidence="2">The sequence shown here is derived from an EMBL/GenBank/DDBJ whole genome shotgun (WGS) entry which is preliminary data.</text>
</comment>
<sequence>MNASETLPQVLQRLLAAQRYAVLATESGGQPYTSLMAFAVTDDLKGLILLTERATHKYANLMANRRVAVFIDNRENVGSDTDAAVAITALGEADEVAGEECVCLRDAYLARHPYLDQFATSPSCAILRIRVRSYLVVRHFQDVAEWRVED</sequence>
<name>A0A935W483_9PROT</name>
<evidence type="ECO:0000313" key="3">
    <source>
        <dbReference type="Proteomes" id="UP000706151"/>
    </source>
</evidence>
<dbReference type="Pfam" id="PF01243">
    <property type="entry name" value="PNPOx_N"/>
    <property type="match status" value="1"/>
</dbReference>
<reference evidence="2 3" key="1">
    <citation type="submission" date="2020-10" db="EMBL/GenBank/DDBJ databases">
        <title>Connecting structure to function with the recovery of over 1000 high-quality activated sludge metagenome-assembled genomes encoding full-length rRNA genes using long-read sequencing.</title>
        <authorList>
            <person name="Singleton C.M."/>
            <person name="Petriglieri F."/>
            <person name="Kristensen J.M."/>
            <person name="Kirkegaard R.H."/>
            <person name="Michaelsen T.Y."/>
            <person name="Andersen M.H."/>
            <person name="Karst S.M."/>
            <person name="Dueholm M.S."/>
            <person name="Nielsen P.H."/>
            <person name="Albertsen M."/>
        </authorList>
    </citation>
    <scope>NUCLEOTIDE SEQUENCE [LARGE SCALE GENOMIC DNA]</scope>
    <source>
        <strain evidence="2">Fred_18-Q3-R57-64_BAT3C.720</strain>
    </source>
</reference>
<dbReference type="InterPro" id="IPR012349">
    <property type="entry name" value="Split_barrel_FMN-bd"/>
</dbReference>
<organism evidence="2 3">
    <name type="scientific">Candidatus Accumulibacter affinis</name>
    <dbReference type="NCBI Taxonomy" id="2954384"/>
    <lineage>
        <taxon>Bacteria</taxon>
        <taxon>Pseudomonadati</taxon>
        <taxon>Pseudomonadota</taxon>
        <taxon>Betaproteobacteria</taxon>
        <taxon>Candidatus Accumulibacter</taxon>
    </lineage>
</organism>
<proteinExistence type="predicted"/>
<dbReference type="InterPro" id="IPR011576">
    <property type="entry name" value="Pyridox_Oxase_N"/>
</dbReference>
<evidence type="ECO:0000259" key="1">
    <source>
        <dbReference type="Pfam" id="PF01243"/>
    </source>
</evidence>
<dbReference type="SUPFAM" id="SSF50475">
    <property type="entry name" value="FMN-binding split barrel"/>
    <property type="match status" value="1"/>
</dbReference>
<dbReference type="AlphaFoldDB" id="A0A935W483"/>
<protein>
    <submittedName>
        <fullName evidence="2">Pyridoxamine 5'-phosphate oxidase family protein</fullName>
    </submittedName>
</protein>
<dbReference type="EMBL" id="JADJOT010000006">
    <property type="protein sequence ID" value="MBK7953653.1"/>
    <property type="molecule type" value="Genomic_DNA"/>
</dbReference>
<accession>A0A935W483</accession>
<gene>
    <name evidence="2" type="ORF">IPK02_06620</name>
</gene>
<evidence type="ECO:0000313" key="2">
    <source>
        <dbReference type="EMBL" id="MBK7953653.1"/>
    </source>
</evidence>
<dbReference type="Proteomes" id="UP000706151">
    <property type="component" value="Unassembled WGS sequence"/>
</dbReference>
<dbReference type="Gene3D" id="2.30.110.10">
    <property type="entry name" value="Electron Transport, Fmn-binding Protein, Chain A"/>
    <property type="match status" value="1"/>
</dbReference>